<sequence>MVNKAKKQGTTYETNIVNRLNKNKSFKSQRFAEGGSNDLGDIQLIVGDEEYFIEAKSRQNLNIHQSLDKAIDKSGSTNTILFWKKLKKRDGNSRRSSDGIPEVVTMSYDLFVKLMNK</sequence>
<name>S5DYB0_9ACTN</name>
<proteinExistence type="predicted"/>
<dbReference type="InterPro" id="IPR011856">
    <property type="entry name" value="tRNA_endonuc-like_dom_sf"/>
</dbReference>
<dbReference type="EMBL" id="KC811146">
    <property type="protein sequence ID" value="AGQ19912.1"/>
    <property type="molecule type" value="Genomic_DNA"/>
</dbReference>
<protein>
    <submittedName>
        <fullName evidence="1">MedDCM-OCT-S43-C55-cds16</fullName>
    </submittedName>
</protein>
<accession>S5DYB0</accession>
<dbReference type="GO" id="GO:0003676">
    <property type="term" value="F:nucleic acid binding"/>
    <property type="evidence" value="ECO:0007669"/>
    <property type="project" value="InterPro"/>
</dbReference>
<dbReference type="AlphaFoldDB" id="S5DYB0"/>
<organism evidence="1">
    <name type="scientific">Candidatus Actinomarina minuta</name>
    <dbReference type="NCBI Taxonomy" id="1389454"/>
    <lineage>
        <taxon>Bacteria</taxon>
        <taxon>Bacillati</taxon>
        <taxon>Actinomycetota</taxon>
        <taxon>Actinomycetes</taxon>
        <taxon>Candidatus Actinomarinidae</taxon>
        <taxon>Candidatus Actinomarinales</taxon>
        <taxon>Candidatus Actinomarineae</taxon>
        <taxon>Candidatus Actinomarinaceae</taxon>
        <taxon>Candidatus Actinomarina</taxon>
    </lineage>
</organism>
<evidence type="ECO:0000313" key="1">
    <source>
        <dbReference type="EMBL" id="AGQ19912.1"/>
    </source>
</evidence>
<reference evidence="1" key="1">
    <citation type="journal article" date="2013" name="Sci. Rep.">
        <title>Metagenomics uncovers a new group of low GC and ultra-small marine Actinobacteria.</title>
        <authorList>
            <person name="Ghai R."/>
            <person name="Mizuno C.M."/>
            <person name="Picazo A."/>
            <person name="Camacho A."/>
            <person name="Rodriguez-Valera F."/>
        </authorList>
    </citation>
    <scope>NUCLEOTIDE SEQUENCE</scope>
</reference>
<dbReference type="Gene3D" id="3.40.1350.10">
    <property type="match status" value="1"/>
</dbReference>